<accession>A0ACC1AB13</accession>
<evidence type="ECO:0000313" key="1">
    <source>
        <dbReference type="EMBL" id="KAJ0084423.1"/>
    </source>
</evidence>
<sequence>MNPTAKKLQQLQFLIAMKRVAQVITLLFFINFALVHGATNTKHYIVYMGKHSLPNSEFVTTANCYLLASVTGSLHGAQKVALHHYTKSFRGFSAMLTPQQAQQLAEKDAVVSVFESRMNPVHATRSWDFLDIDSINQYNQLPMNLKSDVVIGVIDSGVWPESESFNDNGLGPVPEKFKGECAPGDNFTLTNCNRKIIGARFYSKGFEAENGPLESSNSIFFRSPRDSDGHGTHTASTIAGHMIRNVSLFGMARGIARGGAPKARLAIYKACWFNLCSDADILSAMDDAINDGVDILSLSLGPIPPEPSYFESAISVGAFHAFQEGILISASAGNSFFPKTATNVAPWILSVAASSIDRQFNTNIYLGNSKILKGFSLNPLQMGTFYGLIVGSAAAAPGVPAANASICKNNTLDPTLVKGKIVVCTLEEVTDDRREKAIFVRQGGGVGMILIDPFAKDVGFQFVIPGTLIGQEEAHELQAYMTMEKNPVARIYPTQTVLKTKPAPQVAVFSSRGPNIITPDIIKPDVTGPGLNILAAWSPVATEVTGERSVSYNIISGTSMSCPHVSAVAAIIKSYRPSWSPAAIMSAIMTTATVLDNNNQLIGRDPNGTEATPFDYGSGHINPLAAINPGLIYDFDSHDIINFLCSTGASPAQLKNLTGEIIHCQNPPTSSHNFNYPSIGVSNMNGSLSICRIVTYFGEGPTVYVAQINHPTGVNVSVTPAKLKFTTTGEKMSFRIDFIPFEKTDGSFVFGDLTWSNGIHRVRSPLALNVLSL</sequence>
<dbReference type="Proteomes" id="UP001164250">
    <property type="component" value="Chromosome 11"/>
</dbReference>
<name>A0ACC1AB13_9ROSI</name>
<proteinExistence type="predicted"/>
<organism evidence="1 2">
    <name type="scientific">Pistacia atlantica</name>
    <dbReference type="NCBI Taxonomy" id="434234"/>
    <lineage>
        <taxon>Eukaryota</taxon>
        <taxon>Viridiplantae</taxon>
        <taxon>Streptophyta</taxon>
        <taxon>Embryophyta</taxon>
        <taxon>Tracheophyta</taxon>
        <taxon>Spermatophyta</taxon>
        <taxon>Magnoliopsida</taxon>
        <taxon>eudicotyledons</taxon>
        <taxon>Gunneridae</taxon>
        <taxon>Pentapetalae</taxon>
        <taxon>rosids</taxon>
        <taxon>malvids</taxon>
        <taxon>Sapindales</taxon>
        <taxon>Anacardiaceae</taxon>
        <taxon>Pistacia</taxon>
    </lineage>
</organism>
<protein>
    <submittedName>
        <fullName evidence="1">Uncharacterized protein</fullName>
    </submittedName>
</protein>
<keyword evidence="2" id="KW-1185">Reference proteome</keyword>
<gene>
    <name evidence="1" type="ORF">Patl1_30438</name>
</gene>
<dbReference type="EMBL" id="CM047907">
    <property type="protein sequence ID" value="KAJ0084423.1"/>
    <property type="molecule type" value="Genomic_DNA"/>
</dbReference>
<reference evidence="2" key="1">
    <citation type="journal article" date="2023" name="G3 (Bethesda)">
        <title>Genome assembly and association tests identify interacting loci associated with vigor, precocity, and sex in interspecific pistachio rootstocks.</title>
        <authorList>
            <person name="Palmer W."/>
            <person name="Jacygrad E."/>
            <person name="Sagayaradj S."/>
            <person name="Cavanaugh K."/>
            <person name="Han R."/>
            <person name="Bertier L."/>
            <person name="Beede B."/>
            <person name="Kafkas S."/>
            <person name="Golino D."/>
            <person name="Preece J."/>
            <person name="Michelmore R."/>
        </authorList>
    </citation>
    <scope>NUCLEOTIDE SEQUENCE [LARGE SCALE GENOMIC DNA]</scope>
</reference>
<evidence type="ECO:0000313" key="2">
    <source>
        <dbReference type="Proteomes" id="UP001164250"/>
    </source>
</evidence>
<comment type="caution">
    <text evidence="1">The sequence shown here is derived from an EMBL/GenBank/DDBJ whole genome shotgun (WGS) entry which is preliminary data.</text>
</comment>